<dbReference type="Proteomes" id="UP001159428">
    <property type="component" value="Unassembled WGS sequence"/>
</dbReference>
<feature type="region of interest" description="Disordered" evidence="1">
    <location>
        <begin position="76"/>
        <end position="99"/>
    </location>
</feature>
<feature type="region of interest" description="Disordered" evidence="1">
    <location>
        <begin position="327"/>
        <end position="346"/>
    </location>
</feature>
<reference evidence="2 3" key="1">
    <citation type="submission" date="2022-05" db="EMBL/GenBank/DDBJ databases">
        <authorList>
            <consortium name="Genoscope - CEA"/>
            <person name="William W."/>
        </authorList>
    </citation>
    <scope>NUCLEOTIDE SEQUENCE [LARGE SCALE GENOMIC DNA]</scope>
</reference>
<dbReference type="AlphaFoldDB" id="A0AAU9WLE5"/>
<evidence type="ECO:0000313" key="2">
    <source>
        <dbReference type="EMBL" id="CAH3118098.1"/>
    </source>
</evidence>
<evidence type="ECO:0000313" key="3">
    <source>
        <dbReference type="Proteomes" id="UP001159428"/>
    </source>
</evidence>
<dbReference type="EMBL" id="CALNXJ010000016">
    <property type="protein sequence ID" value="CAH3118098.1"/>
    <property type="molecule type" value="Genomic_DNA"/>
</dbReference>
<gene>
    <name evidence="2" type="ORF">PMEA_00007779</name>
</gene>
<sequence length="606" mass="68517">MDETKLFQPGTRRRIASLPETSLTEIITSVERIRHTSSVAELPRNFRTGKRHSLDSPYSSSRHYLIEESEFPFNDGFKFHPKPRKEEEKATAEETNSDLGTRLARFPALPTSPVTCNISPFEKAASLNRIHSGKDYERKETGRTSSMEKPWVKEEVTDALSSLTGTKSSLPRIKRAVNDSRRLSLPISKENTTELHTTAFLSKVNLVEGRESQTEVAHPLPSLVCAGFINPPSKQSDKLTFDETDNPAKLFPRDKGSFDCNRANLISHPAEGKSDESVEETDKAQALRTHVEDAAVDFNEVETKAVMLVEWLWDQSNVNSQSSFGAEQHRNFSTGQRQSIHSSYSSSRQEITDDFKFLPKYSSDFHAKLRGEETKRKEKKKETKSEVATRLIHFPVITKSLETSDPPPVKETKCLKRMHSWNDHEGWEIRRTSNIERPWVRGERNIASVSAQETKPSFTQIRRPMKADCRGFSLPSLSESVIKLYSTSFLSSEKFTKRHDLHTGTGHSFPSLVYSGSMGESDELIYHEAGYPAVKLPVRGKGTFDCARAKQTSFPVKATSKRNVEESDNTSALKTHVETAETDFNEVETKAVRLLEWLLDQSEIKS</sequence>
<proteinExistence type="predicted"/>
<evidence type="ECO:0000256" key="1">
    <source>
        <dbReference type="SAM" id="MobiDB-lite"/>
    </source>
</evidence>
<comment type="caution">
    <text evidence="2">The sequence shown here is derived from an EMBL/GenBank/DDBJ whole genome shotgun (WGS) entry which is preliminary data.</text>
</comment>
<accession>A0AAU9WLE5</accession>
<protein>
    <submittedName>
        <fullName evidence="2">Uncharacterized protein</fullName>
    </submittedName>
</protein>
<name>A0AAU9WLE5_9CNID</name>
<keyword evidence="3" id="KW-1185">Reference proteome</keyword>
<feature type="compositionally biased region" description="Polar residues" evidence="1">
    <location>
        <begin position="327"/>
        <end position="338"/>
    </location>
</feature>
<organism evidence="2 3">
    <name type="scientific">Pocillopora meandrina</name>
    <dbReference type="NCBI Taxonomy" id="46732"/>
    <lineage>
        <taxon>Eukaryota</taxon>
        <taxon>Metazoa</taxon>
        <taxon>Cnidaria</taxon>
        <taxon>Anthozoa</taxon>
        <taxon>Hexacorallia</taxon>
        <taxon>Scleractinia</taxon>
        <taxon>Astrocoeniina</taxon>
        <taxon>Pocilloporidae</taxon>
        <taxon>Pocillopora</taxon>
    </lineage>
</organism>